<dbReference type="InterPro" id="IPR010998">
    <property type="entry name" value="Integrase_recombinase_N"/>
</dbReference>
<evidence type="ECO:0000256" key="3">
    <source>
        <dbReference type="ARBA" id="ARBA00023125"/>
    </source>
</evidence>
<dbReference type="CDD" id="cd00799">
    <property type="entry name" value="INT_Cre_C"/>
    <property type="match status" value="1"/>
</dbReference>
<dbReference type="InterPro" id="IPR002104">
    <property type="entry name" value="Integrase_catalytic"/>
</dbReference>
<dbReference type="Gene3D" id="1.10.443.10">
    <property type="entry name" value="Intergrase catalytic core"/>
    <property type="match status" value="1"/>
</dbReference>
<dbReference type="SUPFAM" id="SSF56349">
    <property type="entry name" value="DNA breaking-rejoining enzymes"/>
    <property type="match status" value="1"/>
</dbReference>
<keyword evidence="4" id="KW-0233">DNA recombination</keyword>
<name>A0ABZ0HZ79_9HYPH</name>
<dbReference type="Pfam" id="PF00589">
    <property type="entry name" value="Phage_integrase"/>
    <property type="match status" value="1"/>
</dbReference>
<sequence>MSAPSPTPPRNPATRRALELDALAAILPMDRRDRLAELLTDDDVETLKHLAKEGMGENSLRALASDLAYLEAWALASTGNPLPWPASEALALKFVAHHLWDPAQRETNVNHGMPAEIAEFLRAEDLLRVEGPHAPATVRRRLSSWATLHHWKGAKGPFASPALRSAIRLSVRAAARPRTRKSKRAVTADVLEKLLKTCMSDRLVDTRDAALLLVAFASGGRRRSEVAKLRVEQLVEEPPVPSNPADSRSPTLPCISIVLGRTKTGEADEDRRALLVGRPVEALNEWLLRADIAKGPVFRAIDRWGGLEEKALTPQAVNLILKRRIALAGLDPKEFSAHGLRAGYLTEAARRGVALPEAMQQSQHRSVQQAASYYNDAERQLGKAARLI</sequence>
<dbReference type="RefSeq" id="WP_318655078.1">
    <property type="nucleotide sequence ID" value="NZ_CP136863.1"/>
</dbReference>
<dbReference type="InterPro" id="IPR050090">
    <property type="entry name" value="Tyrosine_recombinase_XerCD"/>
</dbReference>
<evidence type="ECO:0000256" key="2">
    <source>
        <dbReference type="ARBA" id="ARBA00022908"/>
    </source>
</evidence>
<evidence type="ECO:0000313" key="7">
    <source>
        <dbReference type="Proteomes" id="UP001626536"/>
    </source>
</evidence>
<keyword evidence="6" id="KW-0614">Plasmid</keyword>
<feature type="domain" description="Tyr recombinase" evidence="5">
    <location>
        <begin position="181"/>
        <end position="387"/>
    </location>
</feature>
<dbReference type="PANTHER" id="PTHR30349:SF41">
    <property type="entry name" value="INTEGRASE_RECOMBINASE PROTEIN MJ0367-RELATED"/>
    <property type="match status" value="1"/>
</dbReference>
<keyword evidence="2" id="KW-0229">DNA integration</keyword>
<reference evidence="6 7" key="1">
    <citation type="submission" date="2023-10" db="EMBL/GenBank/DDBJ databases">
        <title>Novel methanotroph of the genus Methylocapsa from a subarctic wetland.</title>
        <authorList>
            <person name="Belova S.E."/>
            <person name="Oshkin I.Y."/>
            <person name="Miroshnikov K."/>
            <person name="Dedysh S.N."/>
        </authorList>
    </citation>
    <scope>NUCLEOTIDE SEQUENCE [LARGE SCALE GENOMIC DNA]</scope>
    <source>
        <strain evidence="6 7">RX1</strain>
        <plasmid evidence="6 7">pRX1</plasmid>
    </source>
</reference>
<dbReference type="PANTHER" id="PTHR30349">
    <property type="entry name" value="PHAGE INTEGRASE-RELATED"/>
    <property type="match status" value="1"/>
</dbReference>
<evidence type="ECO:0000256" key="1">
    <source>
        <dbReference type="ARBA" id="ARBA00008857"/>
    </source>
</evidence>
<evidence type="ECO:0000256" key="4">
    <source>
        <dbReference type="ARBA" id="ARBA00023172"/>
    </source>
</evidence>
<dbReference type="InterPro" id="IPR013762">
    <property type="entry name" value="Integrase-like_cat_sf"/>
</dbReference>
<evidence type="ECO:0000313" key="6">
    <source>
        <dbReference type="EMBL" id="WOJ91650.1"/>
    </source>
</evidence>
<geneLocation type="plasmid" evidence="6 7">
    <name>pRX1</name>
</geneLocation>
<gene>
    <name evidence="6" type="ORF">RZS28_19545</name>
</gene>
<dbReference type="Gene3D" id="1.10.150.130">
    <property type="match status" value="1"/>
</dbReference>
<evidence type="ECO:0000259" key="5">
    <source>
        <dbReference type="PROSITE" id="PS51898"/>
    </source>
</evidence>
<proteinExistence type="inferred from homology"/>
<dbReference type="EMBL" id="CP136863">
    <property type="protein sequence ID" value="WOJ91650.1"/>
    <property type="molecule type" value="Genomic_DNA"/>
</dbReference>
<dbReference type="SUPFAM" id="SSF47823">
    <property type="entry name" value="lambda integrase-like, N-terminal domain"/>
    <property type="match status" value="1"/>
</dbReference>
<protein>
    <submittedName>
        <fullName evidence="6">Site-specific integrase</fullName>
    </submittedName>
</protein>
<keyword evidence="3" id="KW-0238">DNA-binding</keyword>
<accession>A0ABZ0HZ79</accession>
<organism evidence="6 7">
    <name type="scientific">Methylocapsa polymorpha</name>
    <dbReference type="NCBI Taxonomy" id="3080828"/>
    <lineage>
        <taxon>Bacteria</taxon>
        <taxon>Pseudomonadati</taxon>
        <taxon>Pseudomonadota</taxon>
        <taxon>Alphaproteobacteria</taxon>
        <taxon>Hyphomicrobiales</taxon>
        <taxon>Beijerinckiaceae</taxon>
        <taxon>Methylocapsa</taxon>
    </lineage>
</organism>
<dbReference type="InterPro" id="IPR011010">
    <property type="entry name" value="DNA_brk_join_enz"/>
</dbReference>
<keyword evidence="7" id="KW-1185">Reference proteome</keyword>
<comment type="similarity">
    <text evidence="1">Belongs to the 'phage' integrase family.</text>
</comment>
<dbReference type="PROSITE" id="PS51898">
    <property type="entry name" value="TYR_RECOMBINASE"/>
    <property type="match status" value="1"/>
</dbReference>
<dbReference type="Proteomes" id="UP001626536">
    <property type="component" value="Plasmid pRX1"/>
</dbReference>